<dbReference type="NCBIfam" id="TIGR00447">
    <property type="entry name" value="pth"/>
    <property type="match status" value="1"/>
</dbReference>
<organism evidence="6 7">
    <name type="scientific">Cerrena zonata</name>
    <dbReference type="NCBI Taxonomy" id="2478898"/>
    <lineage>
        <taxon>Eukaryota</taxon>
        <taxon>Fungi</taxon>
        <taxon>Dikarya</taxon>
        <taxon>Basidiomycota</taxon>
        <taxon>Agaricomycotina</taxon>
        <taxon>Agaricomycetes</taxon>
        <taxon>Polyporales</taxon>
        <taxon>Cerrenaceae</taxon>
        <taxon>Cerrena</taxon>
    </lineage>
</organism>
<keyword evidence="4" id="KW-0694">RNA-binding</keyword>
<evidence type="ECO:0000256" key="3">
    <source>
        <dbReference type="ARBA" id="ARBA00022801"/>
    </source>
</evidence>
<dbReference type="AlphaFoldDB" id="A0AAW0GQH8"/>
<evidence type="ECO:0000313" key="6">
    <source>
        <dbReference type="EMBL" id="KAK7692478.1"/>
    </source>
</evidence>
<dbReference type="GO" id="GO:0000049">
    <property type="term" value="F:tRNA binding"/>
    <property type="evidence" value="ECO:0007669"/>
    <property type="project" value="UniProtKB-KW"/>
</dbReference>
<evidence type="ECO:0000313" key="7">
    <source>
        <dbReference type="Proteomes" id="UP001385951"/>
    </source>
</evidence>
<evidence type="ECO:0000256" key="1">
    <source>
        <dbReference type="ARBA" id="ARBA00013260"/>
    </source>
</evidence>
<keyword evidence="7" id="KW-1185">Reference proteome</keyword>
<name>A0AAW0GQH8_9APHY</name>
<evidence type="ECO:0000256" key="5">
    <source>
        <dbReference type="ARBA" id="ARBA00038063"/>
    </source>
</evidence>
<dbReference type="EMBL" id="JASBNA010000004">
    <property type="protein sequence ID" value="KAK7692478.1"/>
    <property type="molecule type" value="Genomic_DNA"/>
</dbReference>
<dbReference type="PANTHER" id="PTHR17224:SF1">
    <property type="entry name" value="PEPTIDYL-TRNA HYDROLASE"/>
    <property type="match status" value="1"/>
</dbReference>
<dbReference type="EC" id="3.1.1.29" evidence="1"/>
<gene>
    <name evidence="6" type="ORF">QCA50_004103</name>
</gene>
<dbReference type="Proteomes" id="UP001385951">
    <property type="component" value="Unassembled WGS sequence"/>
</dbReference>
<evidence type="ECO:0000256" key="4">
    <source>
        <dbReference type="ARBA" id="ARBA00022884"/>
    </source>
</evidence>
<dbReference type="GO" id="GO:0004045">
    <property type="term" value="F:peptidyl-tRNA hydrolase activity"/>
    <property type="evidence" value="ECO:0007669"/>
    <property type="project" value="UniProtKB-EC"/>
</dbReference>
<dbReference type="Gene3D" id="3.40.50.1470">
    <property type="entry name" value="Peptidyl-tRNA hydrolase"/>
    <property type="match status" value="1"/>
</dbReference>
<sequence length="194" mass="20689">MVVAPPRILIVGLGNLPYPLTRHSIGHLAIDSIASRLGLHFVADRKLGGFAAHQDVLIGESSVSLTLFKPKALMNVSGRPVANALRSLSIAPSSMIVLQDSLYQKPQVISPKLGGSANGHNGIRSIIAALGGDADFHRLRLGIGRNPIDAAAYVLGPLSEEEISFWRPDGRGTELAWKAIERIVNNVLKPAQVT</sequence>
<protein>
    <recommendedName>
        <fullName evidence="1">peptidyl-tRNA hydrolase</fullName>
        <ecNumber evidence="1">3.1.1.29</ecNumber>
    </recommendedName>
</protein>
<dbReference type="InterPro" id="IPR001328">
    <property type="entry name" value="Pept_tRNA_hydro"/>
</dbReference>
<comment type="caution">
    <text evidence="6">The sequence shown here is derived from an EMBL/GenBank/DDBJ whole genome shotgun (WGS) entry which is preliminary data.</text>
</comment>
<dbReference type="PANTHER" id="PTHR17224">
    <property type="entry name" value="PEPTIDYL-TRNA HYDROLASE"/>
    <property type="match status" value="1"/>
</dbReference>
<dbReference type="PROSITE" id="PS01196">
    <property type="entry name" value="PEPT_TRNA_HYDROL_2"/>
    <property type="match status" value="1"/>
</dbReference>
<keyword evidence="3" id="KW-0378">Hydrolase</keyword>
<keyword evidence="2" id="KW-0820">tRNA-binding</keyword>
<dbReference type="InterPro" id="IPR018171">
    <property type="entry name" value="Pept_tRNA_hydro_CS"/>
</dbReference>
<proteinExistence type="inferred from homology"/>
<reference evidence="6 7" key="1">
    <citation type="submission" date="2022-09" db="EMBL/GenBank/DDBJ databases">
        <authorList>
            <person name="Palmer J.M."/>
        </authorList>
    </citation>
    <scope>NUCLEOTIDE SEQUENCE [LARGE SCALE GENOMIC DNA]</scope>
    <source>
        <strain evidence="6 7">DSM 7382</strain>
    </source>
</reference>
<dbReference type="InterPro" id="IPR036416">
    <property type="entry name" value="Pept_tRNA_hydro_sf"/>
</dbReference>
<evidence type="ECO:0000256" key="2">
    <source>
        <dbReference type="ARBA" id="ARBA00022555"/>
    </source>
</evidence>
<comment type="similarity">
    <text evidence="5">Belongs to the PTH family.</text>
</comment>
<accession>A0AAW0GQH8</accession>
<dbReference type="SUPFAM" id="SSF53178">
    <property type="entry name" value="Peptidyl-tRNA hydrolase-like"/>
    <property type="match status" value="1"/>
</dbReference>
<dbReference type="Pfam" id="PF01195">
    <property type="entry name" value="Pept_tRNA_hydro"/>
    <property type="match status" value="1"/>
</dbReference>